<evidence type="ECO:0000256" key="9">
    <source>
        <dbReference type="SAM" id="SignalP"/>
    </source>
</evidence>
<evidence type="ECO:0000313" key="12">
    <source>
        <dbReference type="EMBL" id="CCX33368.1"/>
    </source>
</evidence>
<evidence type="ECO:0000256" key="7">
    <source>
        <dbReference type="ARBA" id="ARBA00023316"/>
    </source>
</evidence>
<evidence type="ECO:0000256" key="6">
    <source>
        <dbReference type="ARBA" id="ARBA00023295"/>
    </source>
</evidence>
<gene>
    <name evidence="12" type="ORF">PCON_01049</name>
</gene>
<evidence type="ECO:0000256" key="8">
    <source>
        <dbReference type="SAM" id="MobiDB-lite"/>
    </source>
</evidence>
<accession>U4LN65</accession>
<dbReference type="EMBL" id="HF936048">
    <property type="protein sequence ID" value="CCX33368.1"/>
    <property type="molecule type" value="Genomic_DNA"/>
</dbReference>
<dbReference type="EC" id="3.2.1.39" evidence="3"/>
<evidence type="ECO:0000313" key="13">
    <source>
        <dbReference type="Proteomes" id="UP000018144"/>
    </source>
</evidence>
<comment type="catalytic activity">
    <reaction evidence="1">
        <text>Hydrolysis of (1-&gt;3)-beta-D-glucosidic linkages in (1-&gt;3)-beta-D-glucans.</text>
        <dbReference type="EC" id="3.2.1.39"/>
    </reaction>
</comment>
<dbReference type="PANTHER" id="PTHR31737:SF2">
    <property type="entry name" value="PROTEIN TOS1"/>
    <property type="match status" value="1"/>
</dbReference>
<evidence type="ECO:0000256" key="1">
    <source>
        <dbReference type="ARBA" id="ARBA00000382"/>
    </source>
</evidence>
<dbReference type="eggNOG" id="ENOG502QSI7">
    <property type="taxonomic scope" value="Eukaryota"/>
</dbReference>
<dbReference type="Pfam" id="PF10287">
    <property type="entry name" value="YJL171C_Tos1_C"/>
    <property type="match status" value="1"/>
</dbReference>
<dbReference type="Proteomes" id="UP000018144">
    <property type="component" value="Unassembled WGS sequence"/>
</dbReference>
<dbReference type="GO" id="GO:0042973">
    <property type="term" value="F:glucan endo-1,3-beta-D-glucosidase activity"/>
    <property type="evidence" value="ECO:0007669"/>
    <property type="project" value="UniProtKB-EC"/>
</dbReference>
<reference evidence="12 13" key="1">
    <citation type="journal article" date="2013" name="PLoS Genet.">
        <title>The genome and development-dependent transcriptomes of Pyronema confluens: a window into fungal evolution.</title>
        <authorList>
            <person name="Traeger S."/>
            <person name="Altegoer F."/>
            <person name="Freitag M."/>
            <person name="Gabaldon T."/>
            <person name="Kempken F."/>
            <person name="Kumar A."/>
            <person name="Marcet-Houben M."/>
            <person name="Poggeler S."/>
            <person name="Stajich J.E."/>
            <person name="Nowrousian M."/>
        </authorList>
    </citation>
    <scope>NUCLEOTIDE SEQUENCE [LARGE SCALE GENOMIC DNA]</scope>
    <source>
        <strain evidence="13">CBS 100304</strain>
        <tissue evidence="12">Vegetative mycelium</tissue>
    </source>
</reference>
<evidence type="ECO:0000256" key="5">
    <source>
        <dbReference type="ARBA" id="ARBA00022801"/>
    </source>
</evidence>
<dbReference type="GO" id="GO:0009277">
    <property type="term" value="C:fungal-type cell wall"/>
    <property type="evidence" value="ECO:0007669"/>
    <property type="project" value="TreeGrafter"/>
</dbReference>
<dbReference type="OMA" id="NQDMPAI"/>
<evidence type="ECO:0000256" key="2">
    <source>
        <dbReference type="ARBA" id="ARBA00006055"/>
    </source>
</evidence>
<keyword evidence="4 9" id="KW-0732">Signal</keyword>
<comment type="similarity">
    <text evidence="2">Belongs to the PGA52 family.</text>
</comment>
<proteinExistence type="inferred from homology"/>
<keyword evidence="7" id="KW-0961">Cell wall biogenesis/degradation</keyword>
<dbReference type="STRING" id="1076935.U4LN65"/>
<protein>
    <recommendedName>
        <fullName evidence="3">glucan endo-1,3-beta-D-glucosidase</fullName>
        <ecNumber evidence="3">3.2.1.39</ecNumber>
    </recommendedName>
</protein>
<organism evidence="12 13">
    <name type="scientific">Pyronema omphalodes (strain CBS 100304)</name>
    <name type="common">Pyronema confluens</name>
    <dbReference type="NCBI Taxonomy" id="1076935"/>
    <lineage>
        <taxon>Eukaryota</taxon>
        <taxon>Fungi</taxon>
        <taxon>Dikarya</taxon>
        <taxon>Ascomycota</taxon>
        <taxon>Pezizomycotina</taxon>
        <taxon>Pezizomycetes</taxon>
        <taxon>Pezizales</taxon>
        <taxon>Pyronemataceae</taxon>
        <taxon>Pyronema</taxon>
    </lineage>
</organism>
<dbReference type="InterPro" id="IPR018807">
    <property type="entry name" value="YJL171C/Tos1_N"/>
</dbReference>
<evidence type="ECO:0000256" key="3">
    <source>
        <dbReference type="ARBA" id="ARBA00012780"/>
    </source>
</evidence>
<feature type="signal peptide" evidence="9">
    <location>
        <begin position="1"/>
        <end position="24"/>
    </location>
</feature>
<feature type="domain" description="Cell wall protein YJL171C/Tos1 C-terminal" evidence="10">
    <location>
        <begin position="149"/>
        <end position="371"/>
    </location>
</feature>
<evidence type="ECO:0000259" key="10">
    <source>
        <dbReference type="Pfam" id="PF10287"/>
    </source>
</evidence>
<keyword evidence="5" id="KW-0378">Hydrolase</keyword>
<feature type="region of interest" description="Disordered" evidence="8">
    <location>
        <begin position="122"/>
        <end position="142"/>
    </location>
</feature>
<keyword evidence="6" id="KW-0326">Glycosidase</keyword>
<name>U4LN65_PYROM</name>
<dbReference type="InterPro" id="IPR018805">
    <property type="entry name" value="YJL171C/Tos1_C"/>
</dbReference>
<feature type="domain" description="Cell wall protein YJL171C/Tos1 N-terminal" evidence="11">
    <location>
        <begin position="39"/>
        <end position="101"/>
    </location>
</feature>
<dbReference type="PANTHER" id="PTHR31737">
    <property type="entry name" value="PROTEIN TOS1"/>
    <property type="match status" value="1"/>
</dbReference>
<evidence type="ECO:0000256" key="4">
    <source>
        <dbReference type="ARBA" id="ARBA00022729"/>
    </source>
</evidence>
<dbReference type="AlphaFoldDB" id="U4LN65"/>
<dbReference type="Pfam" id="PF10290">
    <property type="entry name" value="YJL171C_Tos1_N"/>
    <property type="match status" value="1"/>
</dbReference>
<keyword evidence="13" id="KW-1185">Reference proteome</keyword>
<evidence type="ECO:0000259" key="11">
    <source>
        <dbReference type="Pfam" id="PF10290"/>
    </source>
</evidence>
<sequence length="385" mass="41424">MMSVFKLLSAGLIATAYLADTANAQCKTINNVPYCKEVDHIMYTNIGGSGKYDDVVFMDGKTCQCDKKPKTFSGSMAPLDEELSLHFRGPLKLKQLAVYMPGGRSKRDEYERDEYGDAREHMAHSHGAGHHGHGAERHMHQNQARAGGMSRIGYYNAGSKTSQGLTFLNHKGGKGSGVFDHCWGNSLSYMSSDCSDGASSPQVLNDMTIQSRTEFIVMSDRKCSGSDCGYYLNGIPAYHGFGGKSKVFLFEFQMPHDPTTGFNGNMPSIWALNAKIPRTAQYGACSCWTSGCGEIDLFEVLDGATDYVKSHYHASQGAAANGGKGGGGSPDYFKRPFDKVVKAAAIFDASGSVTIKLLPDSTSFGSSIDTGSLMSGEPAVYKVPS</sequence>
<dbReference type="OrthoDB" id="118256at2759"/>
<feature type="chain" id="PRO_5004652196" description="glucan endo-1,3-beta-D-glucosidase" evidence="9">
    <location>
        <begin position="25"/>
        <end position="385"/>
    </location>
</feature>
<dbReference type="GO" id="GO:0071555">
    <property type="term" value="P:cell wall organization"/>
    <property type="evidence" value="ECO:0007669"/>
    <property type="project" value="UniProtKB-KW"/>
</dbReference>